<dbReference type="GO" id="GO:0016791">
    <property type="term" value="F:phosphatase activity"/>
    <property type="evidence" value="ECO:0007669"/>
    <property type="project" value="TreeGrafter"/>
</dbReference>
<dbReference type="Gene3D" id="3.40.50.1000">
    <property type="entry name" value="HAD superfamily/HAD-like"/>
    <property type="match status" value="1"/>
</dbReference>
<comment type="caution">
    <text evidence="1">The sequence shown here is derived from an EMBL/GenBank/DDBJ whole genome shotgun (WGS) entry which is preliminary data.</text>
</comment>
<dbReference type="GO" id="GO:0000287">
    <property type="term" value="F:magnesium ion binding"/>
    <property type="evidence" value="ECO:0007669"/>
    <property type="project" value="TreeGrafter"/>
</dbReference>
<reference evidence="1 2" key="1">
    <citation type="submission" date="2018-10" db="EMBL/GenBank/DDBJ databases">
        <title>Draft genome sequence of Weissella viridescens UCO-SMC3.</title>
        <authorList>
            <person name="Garcia-Cancino A."/>
            <person name="Espinoza-Monje M."/>
            <person name="Albarracin L."/>
            <person name="Garcia-Castillo V."/>
            <person name="Campos-Martin J."/>
            <person name="Nakano Y."/>
            <person name="Guitierrez-Zamorano C."/>
            <person name="Ikeda-Ohtsubo W."/>
            <person name="Morita H."/>
            <person name="Kitazawa H."/>
            <person name="Villena J."/>
        </authorList>
    </citation>
    <scope>NUCLEOTIDE SEQUENCE [LARGE SCALE GENOMIC DNA]</scope>
    <source>
        <strain evidence="1 2">UCO-SMC3</strain>
    </source>
</reference>
<dbReference type="PROSITE" id="PS01229">
    <property type="entry name" value="COF_2"/>
    <property type="match status" value="1"/>
</dbReference>
<organism evidence="1 2">
    <name type="scientific">Weissella viridescens</name>
    <name type="common">Lactobacillus viridescens</name>
    <dbReference type="NCBI Taxonomy" id="1629"/>
    <lineage>
        <taxon>Bacteria</taxon>
        <taxon>Bacillati</taxon>
        <taxon>Bacillota</taxon>
        <taxon>Bacilli</taxon>
        <taxon>Lactobacillales</taxon>
        <taxon>Lactobacillaceae</taxon>
        <taxon>Weissella</taxon>
    </lineage>
</organism>
<dbReference type="PANTHER" id="PTHR10000">
    <property type="entry name" value="PHOSPHOSERINE PHOSPHATASE"/>
    <property type="match status" value="1"/>
</dbReference>
<name>A0A3P2RFX4_WEIVI</name>
<sequence>MHNIITGAIMKFIITDLDGTLLHDDKQFNGALLDQVLRQLALTGDHFVIATGRELKWVQKVFEGFTDRIDIVASNGAVVKPLGQPAVKTMLSQDTLHDLQAFLTERGPLPTGGLRTYTDTEMYLVDGMGQIEDQTYTFMQELYGEIHQISSLTEVPGPVTTVTGRWNVTPKDGTNMMERLNASGLPVFATTSGYGTVDILPDGVNKAVALSQLVRRIDPAGPAQMVAFGDGMNDYEMLQAADQGYVMPNSTAFLLEQPEFKHVAEDNNHDGVLKTIQSWA</sequence>
<accession>A0A3P2RFX4</accession>
<evidence type="ECO:0000313" key="1">
    <source>
        <dbReference type="EMBL" id="RRG18161.1"/>
    </source>
</evidence>
<dbReference type="Pfam" id="PF08282">
    <property type="entry name" value="Hydrolase_3"/>
    <property type="match status" value="1"/>
</dbReference>
<dbReference type="PANTHER" id="PTHR10000:SF53">
    <property type="entry name" value="5-AMINO-6-(5-PHOSPHO-D-RIBITYLAMINO)URACIL PHOSPHATASE YBJI-RELATED"/>
    <property type="match status" value="1"/>
</dbReference>
<dbReference type="EMBL" id="RHGY01000003">
    <property type="protein sequence ID" value="RRG18161.1"/>
    <property type="molecule type" value="Genomic_DNA"/>
</dbReference>
<evidence type="ECO:0000313" key="2">
    <source>
        <dbReference type="Proteomes" id="UP000275836"/>
    </source>
</evidence>
<gene>
    <name evidence="1" type="ORF">D3P96_04365</name>
</gene>
<dbReference type="OrthoDB" id="9814970at2"/>
<dbReference type="AlphaFoldDB" id="A0A3P2RFX4"/>
<dbReference type="InterPro" id="IPR036412">
    <property type="entry name" value="HAD-like_sf"/>
</dbReference>
<proteinExistence type="predicted"/>
<dbReference type="Proteomes" id="UP000275836">
    <property type="component" value="Unassembled WGS sequence"/>
</dbReference>
<protein>
    <submittedName>
        <fullName evidence="1">HAD family phosphatase</fullName>
    </submittedName>
</protein>
<dbReference type="GO" id="GO:0005829">
    <property type="term" value="C:cytosol"/>
    <property type="evidence" value="ECO:0007669"/>
    <property type="project" value="TreeGrafter"/>
</dbReference>
<dbReference type="SUPFAM" id="SSF56784">
    <property type="entry name" value="HAD-like"/>
    <property type="match status" value="1"/>
</dbReference>
<dbReference type="InterPro" id="IPR023214">
    <property type="entry name" value="HAD_sf"/>
</dbReference>
<dbReference type="Gene3D" id="3.30.1240.10">
    <property type="match status" value="1"/>
</dbReference>